<protein>
    <recommendedName>
        <fullName evidence="1">BTB domain-containing protein</fullName>
    </recommendedName>
</protein>
<reference evidence="2 3" key="1">
    <citation type="submission" date="2021-06" db="EMBL/GenBank/DDBJ databases">
        <title>Caerostris extrusa draft genome.</title>
        <authorList>
            <person name="Kono N."/>
            <person name="Arakawa K."/>
        </authorList>
    </citation>
    <scope>NUCLEOTIDE SEQUENCE [LARGE SCALE GENOMIC DNA]</scope>
</reference>
<keyword evidence="3" id="KW-1185">Reference proteome</keyword>
<evidence type="ECO:0000313" key="3">
    <source>
        <dbReference type="Proteomes" id="UP001054945"/>
    </source>
</evidence>
<dbReference type="EMBL" id="BPLR01012026">
    <property type="protein sequence ID" value="GIY50802.1"/>
    <property type="molecule type" value="Genomic_DNA"/>
</dbReference>
<evidence type="ECO:0000259" key="1">
    <source>
        <dbReference type="Pfam" id="PF00651"/>
    </source>
</evidence>
<organism evidence="2 3">
    <name type="scientific">Caerostris extrusa</name>
    <name type="common">Bark spider</name>
    <name type="synonym">Caerostris bankana</name>
    <dbReference type="NCBI Taxonomy" id="172846"/>
    <lineage>
        <taxon>Eukaryota</taxon>
        <taxon>Metazoa</taxon>
        <taxon>Ecdysozoa</taxon>
        <taxon>Arthropoda</taxon>
        <taxon>Chelicerata</taxon>
        <taxon>Arachnida</taxon>
        <taxon>Araneae</taxon>
        <taxon>Araneomorphae</taxon>
        <taxon>Entelegynae</taxon>
        <taxon>Araneoidea</taxon>
        <taxon>Araneidae</taxon>
        <taxon>Caerostris</taxon>
    </lineage>
</organism>
<dbReference type="AlphaFoldDB" id="A0AAV4TZL8"/>
<dbReference type="InterPro" id="IPR011333">
    <property type="entry name" value="SKP1/BTB/POZ_sf"/>
</dbReference>
<dbReference type="InterPro" id="IPR000210">
    <property type="entry name" value="BTB/POZ_dom"/>
</dbReference>
<comment type="caution">
    <text evidence="2">The sequence shown here is derived from an EMBL/GenBank/DDBJ whole genome shotgun (WGS) entry which is preliminary data.</text>
</comment>
<dbReference type="SUPFAM" id="SSF54695">
    <property type="entry name" value="POZ domain"/>
    <property type="match status" value="1"/>
</dbReference>
<evidence type="ECO:0000313" key="2">
    <source>
        <dbReference type="EMBL" id="GIY50802.1"/>
    </source>
</evidence>
<dbReference type="Pfam" id="PF00651">
    <property type="entry name" value="BTB"/>
    <property type="match status" value="1"/>
</dbReference>
<dbReference type="Gene3D" id="3.30.710.10">
    <property type="entry name" value="Potassium Channel Kv1.1, Chain A"/>
    <property type="match status" value="1"/>
</dbReference>
<sequence>MDMNTLRLMLMYMYTNTLKDHDGTNVRSLYIAANKYELPSLKERCASYMLKRRTKKRNPDLSSIRTARS</sequence>
<proteinExistence type="predicted"/>
<gene>
    <name evidence="2" type="ORF">CEXT_344331</name>
</gene>
<name>A0AAV4TZL8_CAEEX</name>
<feature type="domain" description="BTB" evidence="1">
    <location>
        <begin position="1"/>
        <end position="51"/>
    </location>
</feature>
<accession>A0AAV4TZL8</accession>
<dbReference type="Proteomes" id="UP001054945">
    <property type="component" value="Unassembled WGS sequence"/>
</dbReference>